<name>J9GFA5_9ZZZZ</name>
<evidence type="ECO:0000256" key="3">
    <source>
        <dbReference type="ARBA" id="ARBA00022723"/>
    </source>
</evidence>
<sequence>MIHIACNIDSKYVRYCGVTLVSLFENNPNETFTVHIIMRGLNDSEMDVLVQLAAKYGNRVCYYELDARLMEGFTIRATHNRISLATYYRCFLSRILPSDVNRLLYLDCDILVLGNITPLWEIPMNDETAIVAVEDMGCRESRRYDVLQYPQSYSYFNAGVMLINLAYWRAHDVAQACLDYYHTYPERIIYNDQDLLNSVLYRNKKLVDVRWNVQEGFYRNLPSVNEEWRKQHADALLHPVILHFTNRKPWDYDSQHPFKEIYFHYEDLTPWKGKRALKNPVNLLKRFFRLLPFRLHIRKPKYINLEQLKG</sequence>
<dbReference type="GO" id="GO:0046872">
    <property type="term" value="F:metal ion binding"/>
    <property type="evidence" value="ECO:0007669"/>
    <property type="project" value="UniProtKB-KW"/>
</dbReference>
<dbReference type="PANTHER" id="PTHR13778">
    <property type="entry name" value="GLYCOSYLTRANSFERASE 8 DOMAIN-CONTAINING PROTEIN"/>
    <property type="match status" value="1"/>
</dbReference>
<gene>
    <name evidence="4" type="ORF">EVA_11391</name>
</gene>
<dbReference type="Gene3D" id="3.90.550.10">
    <property type="entry name" value="Spore Coat Polysaccharide Biosynthesis Protein SpsA, Chain A"/>
    <property type="match status" value="1"/>
</dbReference>
<accession>J9GFA5</accession>
<dbReference type="Pfam" id="PF01501">
    <property type="entry name" value="Glyco_transf_8"/>
    <property type="match status" value="1"/>
</dbReference>
<dbReference type="AlphaFoldDB" id="J9GFA5"/>
<dbReference type="PANTHER" id="PTHR13778:SF47">
    <property type="entry name" value="LIPOPOLYSACCHARIDE 1,3-GALACTOSYLTRANSFERASE"/>
    <property type="match status" value="1"/>
</dbReference>
<protein>
    <submittedName>
        <fullName evidence="4">Glycosyltransferase, family 8</fullName>
    </submittedName>
</protein>
<dbReference type="EMBL" id="AMCI01003341">
    <property type="protein sequence ID" value="EJX00503.1"/>
    <property type="molecule type" value="Genomic_DNA"/>
</dbReference>
<evidence type="ECO:0000256" key="1">
    <source>
        <dbReference type="ARBA" id="ARBA00022676"/>
    </source>
</evidence>
<proteinExistence type="predicted"/>
<keyword evidence="3" id="KW-0479">Metal-binding</keyword>
<dbReference type="InterPro" id="IPR050748">
    <property type="entry name" value="Glycosyltrans_8_dom-fam"/>
</dbReference>
<organism evidence="4">
    <name type="scientific">gut metagenome</name>
    <dbReference type="NCBI Taxonomy" id="749906"/>
    <lineage>
        <taxon>unclassified sequences</taxon>
        <taxon>metagenomes</taxon>
        <taxon>organismal metagenomes</taxon>
    </lineage>
</organism>
<keyword evidence="1" id="KW-0328">Glycosyltransferase</keyword>
<evidence type="ECO:0000313" key="4">
    <source>
        <dbReference type="EMBL" id="EJX00503.1"/>
    </source>
</evidence>
<dbReference type="InterPro" id="IPR029044">
    <property type="entry name" value="Nucleotide-diphossugar_trans"/>
</dbReference>
<dbReference type="SUPFAM" id="SSF53448">
    <property type="entry name" value="Nucleotide-diphospho-sugar transferases"/>
    <property type="match status" value="1"/>
</dbReference>
<evidence type="ECO:0000256" key="2">
    <source>
        <dbReference type="ARBA" id="ARBA00022679"/>
    </source>
</evidence>
<comment type="caution">
    <text evidence="4">The sequence shown here is derived from an EMBL/GenBank/DDBJ whole genome shotgun (WGS) entry which is preliminary data.</text>
</comment>
<reference evidence="4" key="1">
    <citation type="journal article" date="2012" name="PLoS ONE">
        <title>Gene sets for utilization of primary and secondary nutrition supplies in the distal gut of endangered iberian lynx.</title>
        <authorList>
            <person name="Alcaide M."/>
            <person name="Messina E."/>
            <person name="Richter M."/>
            <person name="Bargiela R."/>
            <person name="Peplies J."/>
            <person name="Huws S.A."/>
            <person name="Newbold C.J."/>
            <person name="Golyshin P.N."/>
            <person name="Simon M.A."/>
            <person name="Lopez G."/>
            <person name="Yakimov M.M."/>
            <person name="Ferrer M."/>
        </authorList>
    </citation>
    <scope>NUCLEOTIDE SEQUENCE</scope>
</reference>
<dbReference type="GO" id="GO:0016757">
    <property type="term" value="F:glycosyltransferase activity"/>
    <property type="evidence" value="ECO:0007669"/>
    <property type="project" value="UniProtKB-KW"/>
</dbReference>
<keyword evidence="2 4" id="KW-0808">Transferase</keyword>
<dbReference type="CDD" id="cd04194">
    <property type="entry name" value="GT8_A4GalT_like"/>
    <property type="match status" value="1"/>
</dbReference>
<dbReference type="InterPro" id="IPR002495">
    <property type="entry name" value="Glyco_trans_8"/>
</dbReference>